<feature type="domain" description="EamA" evidence="6">
    <location>
        <begin position="76"/>
        <end position="187"/>
    </location>
</feature>
<evidence type="ECO:0000313" key="7">
    <source>
        <dbReference type="EMBL" id="OEJ91786.1"/>
    </source>
</evidence>
<organism evidence="7 8">
    <name type="scientific">Hanseniaspora uvarum</name>
    <name type="common">Yeast</name>
    <name type="synonym">Kloeckera apiculata</name>
    <dbReference type="NCBI Taxonomy" id="29833"/>
    <lineage>
        <taxon>Eukaryota</taxon>
        <taxon>Fungi</taxon>
        <taxon>Dikarya</taxon>
        <taxon>Ascomycota</taxon>
        <taxon>Saccharomycotina</taxon>
        <taxon>Saccharomycetes</taxon>
        <taxon>Saccharomycodales</taxon>
        <taxon>Saccharomycodaceae</taxon>
        <taxon>Hanseniaspora</taxon>
    </lineage>
</organism>
<keyword evidence="4 5" id="KW-0472">Membrane</keyword>
<feature type="domain" description="EamA" evidence="6">
    <location>
        <begin position="215"/>
        <end position="350"/>
    </location>
</feature>
<dbReference type="InterPro" id="IPR000620">
    <property type="entry name" value="EamA_dom"/>
</dbReference>
<feature type="transmembrane region" description="Helical" evidence="5">
    <location>
        <begin position="311"/>
        <end position="328"/>
    </location>
</feature>
<keyword evidence="3 5" id="KW-1133">Transmembrane helix</keyword>
<dbReference type="PANTHER" id="PTHR22911">
    <property type="entry name" value="ACYL-MALONYL CONDENSING ENZYME-RELATED"/>
    <property type="match status" value="1"/>
</dbReference>
<protein>
    <submittedName>
        <fullName evidence="7">Putative membrane protein</fullName>
    </submittedName>
</protein>
<accession>A0A1E5RY69</accession>
<feature type="transmembrane region" description="Helical" evidence="5">
    <location>
        <begin position="82"/>
        <end position="98"/>
    </location>
</feature>
<sequence>MVSNKHNDRLSDDLQFDLDEINEENSSRPEVVTDIDDNSGIYYLLVAQFFNTIMSLSTKLLVTDHLRDSDNDESVSIHPFEILFVRMTITLLFSYIYTRRNNITIFFKEPGFPVVKSLLCMRGFFGFFGVFGLYSSLRYLSISDSISITFLTPLSASILAFFILKEPYYKVEALCSVFSLIGVLLITRPSFLHMSQDSTDSGNGIIEGNAHQRVIGTIYAFVGMLSGSTIYIIIKRIGNRADAILSVTYFSMMVCVISFFGIILSPSLHFKLPNSVKQWVLFTIIGISGFVMQFTLTLGIQREKRTSRSSLIIYTQLIYGILWDVLFFKHAPDSWNFVGIIIILTCTLIATFKKQKNKYSQELKNNDLEGSIKTNDDVAVDFELEDFEGATAQSTLRK</sequence>
<dbReference type="Proteomes" id="UP000095358">
    <property type="component" value="Unassembled WGS sequence"/>
</dbReference>
<reference evidence="8" key="1">
    <citation type="journal article" date="2016" name="Genome Announc.">
        <title>Genome sequences of three species of Hanseniaspora isolated from spontaneous wine fermentations.</title>
        <authorList>
            <person name="Sternes P.R."/>
            <person name="Lee D."/>
            <person name="Kutyna D.R."/>
            <person name="Borneman A.R."/>
        </authorList>
    </citation>
    <scope>NUCLEOTIDE SEQUENCE [LARGE SCALE GENOMIC DNA]</scope>
    <source>
        <strain evidence="8">AWRI3580</strain>
    </source>
</reference>
<feature type="transmembrane region" description="Helical" evidence="5">
    <location>
        <begin position="171"/>
        <end position="194"/>
    </location>
</feature>
<feature type="transmembrane region" description="Helical" evidence="5">
    <location>
        <begin position="279"/>
        <end position="299"/>
    </location>
</feature>
<dbReference type="SUPFAM" id="SSF103481">
    <property type="entry name" value="Multidrug resistance efflux transporter EmrE"/>
    <property type="match status" value="2"/>
</dbReference>
<comment type="subcellular location">
    <subcellularLocation>
        <location evidence="1">Membrane</location>
        <topology evidence="1">Multi-pass membrane protein</topology>
    </subcellularLocation>
</comment>
<dbReference type="STRING" id="29833.A0A1E5RY69"/>
<dbReference type="VEuPathDB" id="FungiDB:AWRI3580_g671"/>
<evidence type="ECO:0000313" key="8">
    <source>
        <dbReference type="Proteomes" id="UP000095358"/>
    </source>
</evidence>
<feature type="transmembrane region" description="Helical" evidence="5">
    <location>
        <begin position="334"/>
        <end position="352"/>
    </location>
</feature>
<dbReference type="PANTHER" id="PTHR22911:SF6">
    <property type="entry name" value="SOLUTE CARRIER FAMILY 35 MEMBER G1"/>
    <property type="match status" value="1"/>
</dbReference>
<comment type="caution">
    <text evidence="7">The sequence shown here is derived from an EMBL/GenBank/DDBJ whole genome shotgun (WGS) entry which is preliminary data.</text>
</comment>
<dbReference type="InterPro" id="IPR037185">
    <property type="entry name" value="EmrE-like"/>
</dbReference>
<evidence type="ECO:0000256" key="5">
    <source>
        <dbReference type="SAM" id="Phobius"/>
    </source>
</evidence>
<dbReference type="GO" id="GO:0016020">
    <property type="term" value="C:membrane"/>
    <property type="evidence" value="ECO:0007669"/>
    <property type="project" value="UniProtKB-SubCell"/>
</dbReference>
<dbReference type="Pfam" id="PF00892">
    <property type="entry name" value="EamA"/>
    <property type="match status" value="2"/>
</dbReference>
<gene>
    <name evidence="7" type="ORF">AWRI3580_g671</name>
</gene>
<evidence type="ECO:0000256" key="3">
    <source>
        <dbReference type="ARBA" id="ARBA00022989"/>
    </source>
</evidence>
<feature type="transmembrane region" description="Helical" evidence="5">
    <location>
        <begin position="41"/>
        <end position="62"/>
    </location>
</feature>
<proteinExistence type="predicted"/>
<feature type="transmembrane region" description="Helical" evidence="5">
    <location>
        <begin position="119"/>
        <end position="140"/>
    </location>
</feature>
<feature type="transmembrane region" description="Helical" evidence="5">
    <location>
        <begin position="214"/>
        <end position="234"/>
    </location>
</feature>
<feature type="transmembrane region" description="Helical" evidence="5">
    <location>
        <begin position="146"/>
        <end position="164"/>
    </location>
</feature>
<evidence type="ECO:0000256" key="1">
    <source>
        <dbReference type="ARBA" id="ARBA00004141"/>
    </source>
</evidence>
<keyword evidence="8" id="KW-1185">Reference proteome</keyword>
<dbReference type="EMBL" id="LPNN01000002">
    <property type="protein sequence ID" value="OEJ91786.1"/>
    <property type="molecule type" value="Genomic_DNA"/>
</dbReference>
<name>A0A1E5RY69_HANUV</name>
<dbReference type="AlphaFoldDB" id="A0A1E5RY69"/>
<dbReference type="OrthoDB" id="306876at2759"/>
<feature type="transmembrane region" description="Helical" evidence="5">
    <location>
        <begin position="246"/>
        <end position="267"/>
    </location>
</feature>
<evidence type="ECO:0000256" key="4">
    <source>
        <dbReference type="ARBA" id="ARBA00023136"/>
    </source>
</evidence>
<keyword evidence="2 5" id="KW-0812">Transmembrane</keyword>
<evidence type="ECO:0000259" key="6">
    <source>
        <dbReference type="Pfam" id="PF00892"/>
    </source>
</evidence>
<evidence type="ECO:0000256" key="2">
    <source>
        <dbReference type="ARBA" id="ARBA00022692"/>
    </source>
</evidence>